<feature type="binding site" description="in other chain" evidence="13">
    <location>
        <begin position="173"/>
        <end position="174"/>
    </location>
    <ligand>
        <name>substrate</name>
        <note>ligand shared between dimeric partners</note>
    </ligand>
</feature>
<evidence type="ECO:0000256" key="2">
    <source>
        <dbReference type="ARBA" id="ARBA00004874"/>
    </source>
</evidence>
<dbReference type="GO" id="GO:0050661">
    <property type="term" value="F:NADP binding"/>
    <property type="evidence" value="ECO:0007669"/>
    <property type="project" value="InterPro"/>
</dbReference>
<feature type="active site" description="Proton donor" evidence="12">
    <location>
        <position position="177"/>
    </location>
</feature>
<dbReference type="InterPro" id="IPR013328">
    <property type="entry name" value="6PGD_dom2"/>
</dbReference>
<dbReference type="SUPFAM" id="SSF51735">
    <property type="entry name" value="NAD(P)-binding Rossmann-fold domains"/>
    <property type="match status" value="1"/>
</dbReference>
<proteinExistence type="inferred from homology"/>
<evidence type="ECO:0000313" key="16">
    <source>
        <dbReference type="EMBL" id="SNB74147.1"/>
    </source>
</evidence>
<comment type="subunit">
    <text evidence="4 11">Homodimer.</text>
</comment>
<keyword evidence="8 14" id="KW-0311">Gluconate utilization</keyword>
<comment type="similarity">
    <text evidence="3 11 14">Belongs to the 6-phosphogluconate dehydrogenase family.</text>
</comment>
<reference evidence="16 17" key="1">
    <citation type="submission" date="2017-06" db="EMBL/GenBank/DDBJ databases">
        <authorList>
            <person name="Kim H.J."/>
            <person name="Triplett B.A."/>
        </authorList>
    </citation>
    <scope>NUCLEOTIDE SEQUENCE [LARGE SCALE GENOMIC DNA]</scope>
    <source>
        <strain evidence="16 17">B29T1</strain>
    </source>
</reference>
<dbReference type="EC" id="1.1.1.44" evidence="5 11"/>
<keyword evidence="11 14" id="KW-0521">NADP</keyword>
<dbReference type="PANTHER" id="PTHR11811">
    <property type="entry name" value="6-PHOSPHOGLUCONATE DEHYDROGENASE"/>
    <property type="match status" value="1"/>
</dbReference>
<protein>
    <recommendedName>
        <fullName evidence="6 11">6-phosphogluconate dehydrogenase, decarboxylating</fullName>
        <ecNumber evidence="5 11">1.1.1.44</ecNumber>
    </recommendedName>
</protein>
<dbReference type="PRINTS" id="PR00076">
    <property type="entry name" value="6PGDHDRGNASE"/>
</dbReference>
<evidence type="ECO:0000256" key="14">
    <source>
        <dbReference type="RuleBase" id="RU000485"/>
    </source>
</evidence>
<dbReference type="InterPro" id="IPR036291">
    <property type="entry name" value="NAD(P)-bd_dom_sf"/>
</dbReference>
<feature type="binding site" description="in other chain" evidence="13">
    <location>
        <position position="275"/>
    </location>
    <ligand>
        <name>substrate</name>
        <note>ligand shared between dimeric partners</note>
    </ligand>
</feature>
<feature type="binding site" evidence="13">
    <location>
        <position position="432"/>
    </location>
    <ligand>
        <name>substrate</name>
        <note>ligand shared between dimeric partners</note>
    </ligand>
</feature>
<dbReference type="Pfam" id="PF03446">
    <property type="entry name" value="NAD_binding_2"/>
    <property type="match status" value="1"/>
</dbReference>
<dbReference type="InterPro" id="IPR006113">
    <property type="entry name" value="6PGDH_Gnd/GntZ"/>
</dbReference>
<dbReference type="Gene3D" id="1.20.5.320">
    <property type="entry name" value="6-Phosphogluconate Dehydrogenase, domain 3"/>
    <property type="match status" value="1"/>
</dbReference>
<keyword evidence="9 11" id="KW-0570">Pentose shunt</keyword>
<evidence type="ECO:0000313" key="17">
    <source>
        <dbReference type="Proteomes" id="UP000197065"/>
    </source>
</evidence>
<comment type="catalytic activity">
    <reaction evidence="10 11 14">
        <text>6-phospho-D-gluconate + NADP(+) = D-ribulose 5-phosphate + CO2 + NADPH</text>
        <dbReference type="Rhea" id="RHEA:10116"/>
        <dbReference type="ChEBI" id="CHEBI:16526"/>
        <dbReference type="ChEBI" id="CHEBI:57783"/>
        <dbReference type="ChEBI" id="CHEBI:58121"/>
        <dbReference type="ChEBI" id="CHEBI:58349"/>
        <dbReference type="ChEBI" id="CHEBI:58759"/>
        <dbReference type="EC" id="1.1.1.44"/>
    </reaction>
</comment>
<dbReference type="Gene3D" id="3.40.50.720">
    <property type="entry name" value="NAD(P)-binding Rossmann-like Domain"/>
    <property type="match status" value="1"/>
</dbReference>
<evidence type="ECO:0000256" key="10">
    <source>
        <dbReference type="ARBA" id="ARBA00048640"/>
    </source>
</evidence>
<evidence type="ECO:0000256" key="12">
    <source>
        <dbReference type="PIRSR" id="PIRSR000109-1"/>
    </source>
</evidence>
<evidence type="ECO:0000256" key="13">
    <source>
        <dbReference type="PIRSR" id="PIRSR000109-2"/>
    </source>
</evidence>
<dbReference type="PIRSF" id="PIRSF000109">
    <property type="entry name" value="6PGD"/>
    <property type="match status" value="1"/>
</dbReference>
<dbReference type="SUPFAM" id="SSF48179">
    <property type="entry name" value="6-phosphogluconate dehydrogenase C-terminal domain-like"/>
    <property type="match status" value="1"/>
</dbReference>
<dbReference type="GO" id="GO:0006098">
    <property type="term" value="P:pentose-phosphate shunt"/>
    <property type="evidence" value="ECO:0007669"/>
    <property type="project" value="UniProtKB-UniPathway"/>
</dbReference>
<dbReference type="GO" id="GO:0004616">
    <property type="term" value="F:phosphogluconate dehydrogenase (decarboxylating) activity"/>
    <property type="evidence" value="ECO:0007669"/>
    <property type="project" value="UniProtKB-EC"/>
</dbReference>
<feature type="binding site" description="in other chain" evidence="13">
    <location>
        <position position="248"/>
    </location>
    <ligand>
        <name>substrate</name>
        <note>ligand shared between dimeric partners</note>
    </ligand>
</feature>
<dbReference type="NCBIfam" id="NF006765">
    <property type="entry name" value="PRK09287.1"/>
    <property type="match status" value="1"/>
</dbReference>
<accession>A0A212RNP0</accession>
<dbReference type="InterPro" id="IPR006183">
    <property type="entry name" value="Pgluconate_DH"/>
</dbReference>
<evidence type="ECO:0000256" key="7">
    <source>
        <dbReference type="ARBA" id="ARBA00023002"/>
    </source>
</evidence>
<sequence>MGANLARNAARKGFKVSVYNRRSERTEKLLAEHGDEGVLQGSTDLEAFVQSIARPRPIVIMVKAGKPVDEVMEELIPYLDEGDILIDAGNSLFTDTERRSAEMAQKGLRFFGMGVSGGEEGALLGPSIMPSGDKDAWARIEPFVMKMAAQVDGEPCAAYIGPGGSGHYVKMVHNGIEYADMQLIAEAYDIMRGVHGISAGEIAEIFKGWQKGPLDSYLIDITVEVLSKVDTKSNKPLVDMIVDEAEQKGTGRWTAQSALELGVPITAITEAVYARGLSSRRSQRDEASRLFKVETKPPFKASAAELADLHAALYASKIVAYAQGFEQLAVASNTYGWDLDLGTLAKIWRGGCIIRAAFLDRIREMYAKEAPANMLFGPYFADAMQESLSAWRRTVARAIESGTPVPAFSSCLAYFDGLRRARGPANLLQGLRDYFGAHTYRRLDKEGSFHTRWSQDGSEIDA</sequence>
<evidence type="ECO:0000256" key="8">
    <source>
        <dbReference type="ARBA" id="ARBA00023064"/>
    </source>
</evidence>
<keyword evidence="17" id="KW-1185">Reference proteome</keyword>
<feature type="binding site" description="in other chain" evidence="13">
    <location>
        <begin position="116"/>
        <end position="118"/>
    </location>
    <ligand>
        <name>substrate</name>
        <note>ligand shared between dimeric partners</note>
    </ligand>
</feature>
<evidence type="ECO:0000259" key="15">
    <source>
        <dbReference type="SMART" id="SM01350"/>
    </source>
</evidence>
<evidence type="ECO:0000256" key="5">
    <source>
        <dbReference type="ARBA" id="ARBA00013011"/>
    </source>
</evidence>
<evidence type="ECO:0000256" key="9">
    <source>
        <dbReference type="ARBA" id="ARBA00023126"/>
    </source>
</evidence>
<dbReference type="AlphaFoldDB" id="A0A212RNP0"/>
<dbReference type="Proteomes" id="UP000197065">
    <property type="component" value="Unassembled WGS sequence"/>
</dbReference>
<keyword evidence="7 11" id="KW-0560">Oxidoreductase</keyword>
<dbReference type="GO" id="GO:0019521">
    <property type="term" value="P:D-gluconate metabolic process"/>
    <property type="evidence" value="ECO:0007669"/>
    <property type="project" value="UniProtKB-KW"/>
</dbReference>
<feature type="domain" description="6-phosphogluconate dehydrogenase C-terminal" evidence="15">
    <location>
        <begin position="166"/>
        <end position="454"/>
    </location>
</feature>
<evidence type="ECO:0000256" key="4">
    <source>
        <dbReference type="ARBA" id="ARBA00011738"/>
    </source>
</evidence>
<evidence type="ECO:0000256" key="3">
    <source>
        <dbReference type="ARBA" id="ARBA00008419"/>
    </source>
</evidence>
<organism evidence="16 17">
    <name type="scientific">Arboricoccus pini</name>
    <dbReference type="NCBI Taxonomy" id="1963835"/>
    <lineage>
        <taxon>Bacteria</taxon>
        <taxon>Pseudomonadati</taxon>
        <taxon>Pseudomonadota</taxon>
        <taxon>Alphaproteobacteria</taxon>
        <taxon>Geminicoccales</taxon>
        <taxon>Geminicoccaceae</taxon>
        <taxon>Arboricoccus</taxon>
    </lineage>
</organism>
<comment type="function">
    <text evidence="1 11">Catalyzes the oxidative decarboxylation of 6-phosphogluconate to ribulose 5-phosphate and CO(2), with concomitant reduction of NADP to NADPH.</text>
</comment>
<dbReference type="Gene3D" id="1.10.1040.10">
    <property type="entry name" value="N-(1-d-carboxylethyl)-l-norvaline Dehydrogenase, domain 2"/>
    <property type="match status" value="1"/>
</dbReference>
<feature type="active site" description="Proton acceptor" evidence="12">
    <location>
        <position position="170"/>
    </location>
</feature>
<dbReference type="Pfam" id="PF00393">
    <property type="entry name" value="6PGD"/>
    <property type="match status" value="1"/>
</dbReference>
<dbReference type="FunFam" id="1.10.1040.10:FF:000002">
    <property type="entry name" value="6-phosphogluconate dehydrogenase, decarboxylating"/>
    <property type="match status" value="1"/>
</dbReference>
<feature type="binding site" evidence="13">
    <location>
        <position position="438"/>
    </location>
    <ligand>
        <name>substrate</name>
        <note>ligand shared between dimeric partners</note>
    </ligand>
</feature>
<feature type="binding site" description="in other chain" evidence="13">
    <location>
        <position position="90"/>
    </location>
    <ligand>
        <name>substrate</name>
        <note>ligand shared between dimeric partners</note>
    </ligand>
</feature>
<dbReference type="InterPro" id="IPR006115">
    <property type="entry name" value="6PGDH_NADP-bd"/>
</dbReference>
<comment type="pathway">
    <text evidence="2 11 14">Carbohydrate degradation; pentose phosphate pathway; D-ribulose 5-phosphate from D-glucose 6-phosphate (oxidative stage): step 3/3.</text>
</comment>
<dbReference type="EMBL" id="FYEH01000011">
    <property type="protein sequence ID" value="SNB74147.1"/>
    <property type="molecule type" value="Genomic_DNA"/>
</dbReference>
<evidence type="ECO:0000256" key="6">
    <source>
        <dbReference type="ARBA" id="ARBA00018193"/>
    </source>
</evidence>
<dbReference type="InterPro" id="IPR008927">
    <property type="entry name" value="6-PGluconate_DH-like_C_sf"/>
</dbReference>
<feature type="binding site" description="in other chain" evidence="13">
    <location>
        <position position="178"/>
    </location>
    <ligand>
        <name>substrate</name>
        <note>ligand shared between dimeric partners</note>
    </ligand>
</feature>
<dbReference type="PROSITE" id="PS00461">
    <property type="entry name" value="6PGD"/>
    <property type="match status" value="1"/>
</dbReference>
<gene>
    <name evidence="16" type="ORF">SAMN07250955_11190</name>
</gene>
<dbReference type="InterPro" id="IPR006114">
    <property type="entry name" value="6PGDH_C"/>
</dbReference>
<dbReference type="NCBIfam" id="TIGR00873">
    <property type="entry name" value="gnd"/>
    <property type="match status" value="1"/>
</dbReference>
<name>A0A212RNP0_9PROT</name>
<dbReference type="UniPathway" id="UPA00115">
    <property type="reaction ID" value="UER00410"/>
</dbReference>
<evidence type="ECO:0000256" key="11">
    <source>
        <dbReference type="PIRNR" id="PIRNR000109"/>
    </source>
</evidence>
<dbReference type="SMART" id="SM01350">
    <property type="entry name" value="6PGD"/>
    <property type="match status" value="1"/>
</dbReference>
<dbReference type="InterPro" id="IPR006184">
    <property type="entry name" value="6PGdom_BS"/>
</dbReference>
<evidence type="ECO:0000256" key="1">
    <source>
        <dbReference type="ARBA" id="ARBA00002526"/>
    </source>
</evidence>